<keyword evidence="2" id="KW-1185">Reference proteome</keyword>
<sequence>MQAIAEFTLVVSDAEALTQPLYVNQQDTGVSIAGVQIEAQYRCQLPNGAQGYLLLTSYDCPFEESLEFSLLDDELGLVTTASLAREYASLLLYAHWPMAENRLRLHFYNQLVVDLVIEPRSYWFSLSPKLLLADVVAPQDDPHTKASMGALAQRFADASQSHDIHQK</sequence>
<gene>
    <name evidence="1" type="ORF">H9J30_12305</name>
</gene>
<dbReference type="RefSeq" id="WP_240131273.1">
    <property type="nucleotide sequence ID" value="NZ_JACSDI010000008.1"/>
</dbReference>
<reference evidence="1 2" key="1">
    <citation type="submission" date="2020-08" db="EMBL/GenBank/DDBJ databases">
        <title>Whole genome sequence of Shewanella sp strain PS-2.</title>
        <authorList>
            <person name="Das S.K."/>
        </authorList>
    </citation>
    <scope>NUCLEOTIDE SEQUENCE [LARGE SCALE GENOMIC DNA]</scope>
    <source>
        <strain evidence="1 2">PS-2</strain>
    </source>
</reference>
<dbReference type="EMBL" id="JACSDI010000008">
    <property type="protein sequence ID" value="MCG9964690.1"/>
    <property type="molecule type" value="Genomic_DNA"/>
</dbReference>
<name>A0ABS9QWF3_9GAMM</name>
<accession>A0ABS9QWF3</accession>
<proteinExistence type="predicted"/>
<organism evidence="1 2">
    <name type="scientific">Shewanella cutis</name>
    <dbReference type="NCBI Taxonomy" id="2766780"/>
    <lineage>
        <taxon>Bacteria</taxon>
        <taxon>Pseudomonadati</taxon>
        <taxon>Pseudomonadota</taxon>
        <taxon>Gammaproteobacteria</taxon>
        <taxon>Alteromonadales</taxon>
        <taxon>Shewanellaceae</taxon>
        <taxon>Shewanella</taxon>
    </lineage>
</organism>
<evidence type="ECO:0000313" key="1">
    <source>
        <dbReference type="EMBL" id="MCG9964690.1"/>
    </source>
</evidence>
<comment type="caution">
    <text evidence="1">The sequence shown here is derived from an EMBL/GenBank/DDBJ whole genome shotgun (WGS) entry which is preliminary data.</text>
</comment>
<evidence type="ECO:0000313" key="2">
    <source>
        <dbReference type="Proteomes" id="UP000829384"/>
    </source>
</evidence>
<dbReference type="Proteomes" id="UP000829384">
    <property type="component" value="Unassembled WGS sequence"/>
</dbReference>
<protein>
    <submittedName>
        <fullName evidence="1">Uncharacterized protein</fullName>
    </submittedName>
</protein>